<feature type="compositionally biased region" description="Low complexity" evidence="1">
    <location>
        <begin position="64"/>
        <end position="74"/>
    </location>
</feature>
<dbReference type="AlphaFoldDB" id="J3LR56"/>
<dbReference type="Gene3D" id="1.10.287.2900">
    <property type="match status" value="1"/>
</dbReference>
<accession>J3LR56</accession>
<evidence type="ECO:0000259" key="2">
    <source>
        <dbReference type="SMART" id="SM01227"/>
    </source>
</evidence>
<feature type="compositionally biased region" description="Basic and acidic residues" evidence="1">
    <location>
        <begin position="86"/>
        <end position="101"/>
    </location>
</feature>
<dbReference type="SMART" id="SM01227">
    <property type="entry name" value="GCK"/>
    <property type="match status" value="1"/>
</dbReference>
<feature type="region of interest" description="Disordered" evidence="1">
    <location>
        <begin position="64"/>
        <end position="101"/>
    </location>
</feature>
<dbReference type="Pfam" id="PF07802">
    <property type="entry name" value="GCK"/>
    <property type="match status" value="1"/>
</dbReference>
<dbReference type="InterPro" id="IPR012891">
    <property type="entry name" value="GCK_dom"/>
</dbReference>
<dbReference type="Gramene" id="OB03G35320.1">
    <property type="protein sequence ID" value="OB03G35320.1"/>
    <property type="gene ID" value="OB03G35320"/>
</dbReference>
<keyword evidence="4" id="KW-1185">Reference proteome</keyword>
<dbReference type="OMA" id="RCYEATA"/>
<dbReference type="eggNOG" id="ENOG502S428">
    <property type="taxonomic scope" value="Eukaryota"/>
</dbReference>
<reference evidence="3" key="2">
    <citation type="submission" date="2013-04" db="UniProtKB">
        <authorList>
            <consortium name="EnsemblPlants"/>
        </authorList>
    </citation>
    <scope>IDENTIFICATION</scope>
</reference>
<evidence type="ECO:0000256" key="1">
    <source>
        <dbReference type="SAM" id="MobiDB-lite"/>
    </source>
</evidence>
<feature type="domain" description="GCK" evidence="2">
    <location>
        <begin position="1"/>
        <end position="67"/>
    </location>
</feature>
<proteinExistence type="predicted"/>
<reference evidence="3" key="1">
    <citation type="journal article" date="2013" name="Nat. Commun.">
        <title>Whole-genome sequencing of Oryza brachyantha reveals mechanisms underlying Oryza genome evolution.</title>
        <authorList>
            <person name="Chen J."/>
            <person name="Huang Q."/>
            <person name="Gao D."/>
            <person name="Wang J."/>
            <person name="Lang Y."/>
            <person name="Liu T."/>
            <person name="Li B."/>
            <person name="Bai Z."/>
            <person name="Luis Goicoechea J."/>
            <person name="Liang C."/>
            <person name="Chen C."/>
            <person name="Zhang W."/>
            <person name="Sun S."/>
            <person name="Liao Y."/>
            <person name="Zhang X."/>
            <person name="Yang L."/>
            <person name="Song C."/>
            <person name="Wang M."/>
            <person name="Shi J."/>
            <person name="Liu G."/>
            <person name="Liu J."/>
            <person name="Zhou H."/>
            <person name="Zhou W."/>
            <person name="Yu Q."/>
            <person name="An N."/>
            <person name="Chen Y."/>
            <person name="Cai Q."/>
            <person name="Wang B."/>
            <person name="Liu B."/>
            <person name="Min J."/>
            <person name="Huang Y."/>
            <person name="Wu H."/>
            <person name="Li Z."/>
            <person name="Zhang Y."/>
            <person name="Yin Y."/>
            <person name="Song W."/>
            <person name="Jiang J."/>
            <person name="Jackson S.A."/>
            <person name="Wing R.A."/>
            <person name="Wang J."/>
            <person name="Chen M."/>
        </authorList>
    </citation>
    <scope>NUCLEOTIDE SEQUENCE [LARGE SCALE GENOMIC DNA]</scope>
    <source>
        <strain evidence="3">cv. IRGC 101232</strain>
    </source>
</reference>
<protein>
    <recommendedName>
        <fullName evidence="2">GCK domain-containing protein</fullName>
    </recommendedName>
</protein>
<sequence length="101" mass="10755">MKGGGCKEEFEGWEKCVEGAEKAGDDVVERCYEATAALHRCMEAHAEYYEPILRAERTMAADLEAAAKASDAASPAPPPPTEEGAAGEKKAEVPEKQDVTA</sequence>
<dbReference type="HOGENOM" id="CLU_2296048_0_0_1"/>
<dbReference type="PANTHER" id="PTHR34357">
    <property type="entry name" value="F7A19.14 PROTEIN-RELATED"/>
    <property type="match status" value="1"/>
</dbReference>
<organism evidence="3">
    <name type="scientific">Oryza brachyantha</name>
    <name type="common">malo sina</name>
    <dbReference type="NCBI Taxonomy" id="4533"/>
    <lineage>
        <taxon>Eukaryota</taxon>
        <taxon>Viridiplantae</taxon>
        <taxon>Streptophyta</taxon>
        <taxon>Embryophyta</taxon>
        <taxon>Tracheophyta</taxon>
        <taxon>Spermatophyta</taxon>
        <taxon>Magnoliopsida</taxon>
        <taxon>Liliopsida</taxon>
        <taxon>Poales</taxon>
        <taxon>Poaceae</taxon>
        <taxon>BOP clade</taxon>
        <taxon>Oryzoideae</taxon>
        <taxon>Oryzeae</taxon>
        <taxon>Oryzinae</taxon>
        <taxon>Oryza</taxon>
    </lineage>
</organism>
<evidence type="ECO:0000313" key="3">
    <source>
        <dbReference type="EnsemblPlants" id="OB03G35320.1"/>
    </source>
</evidence>
<evidence type="ECO:0000313" key="4">
    <source>
        <dbReference type="Proteomes" id="UP000006038"/>
    </source>
</evidence>
<dbReference type="Proteomes" id="UP000006038">
    <property type="component" value="Chromosome 3"/>
</dbReference>
<dbReference type="PANTHER" id="PTHR34357:SF5">
    <property type="entry name" value="EXPRESSED PROTEIN"/>
    <property type="match status" value="1"/>
</dbReference>
<dbReference type="EnsemblPlants" id="OB03G35320.1">
    <property type="protein sequence ID" value="OB03G35320.1"/>
    <property type="gene ID" value="OB03G35320"/>
</dbReference>
<name>J3LR56_ORYBR</name>